<dbReference type="Gene3D" id="1.20.1250.20">
    <property type="entry name" value="MFS general substrate transporter like domains"/>
    <property type="match status" value="1"/>
</dbReference>
<feature type="transmembrane region" description="Helical" evidence="6">
    <location>
        <begin position="341"/>
        <end position="362"/>
    </location>
</feature>
<dbReference type="PROSITE" id="PS50850">
    <property type="entry name" value="MFS"/>
    <property type="match status" value="1"/>
</dbReference>
<dbReference type="GO" id="GO:0005886">
    <property type="term" value="C:plasma membrane"/>
    <property type="evidence" value="ECO:0007669"/>
    <property type="project" value="UniProtKB-SubCell"/>
</dbReference>
<dbReference type="PANTHER" id="PTHR23513">
    <property type="entry name" value="INTEGRAL MEMBRANE EFFLUX PROTEIN-RELATED"/>
    <property type="match status" value="1"/>
</dbReference>
<comment type="caution">
    <text evidence="8">The sequence shown here is derived from an EMBL/GenBank/DDBJ whole genome shotgun (WGS) entry which is preliminary data.</text>
</comment>
<dbReference type="RefSeq" id="WP_285608661.1">
    <property type="nucleotide sequence ID" value="NZ_BSSD01000001.1"/>
</dbReference>
<dbReference type="InterPro" id="IPR036259">
    <property type="entry name" value="MFS_trans_sf"/>
</dbReference>
<dbReference type="InterPro" id="IPR005829">
    <property type="entry name" value="Sugar_transporter_CS"/>
</dbReference>
<feature type="transmembrane region" description="Helical" evidence="6">
    <location>
        <begin position="248"/>
        <end position="268"/>
    </location>
</feature>
<dbReference type="AlphaFoldDB" id="A0A9W6QIA5"/>
<evidence type="ECO:0000256" key="4">
    <source>
        <dbReference type="ARBA" id="ARBA00022989"/>
    </source>
</evidence>
<dbReference type="SUPFAM" id="SSF103473">
    <property type="entry name" value="MFS general substrate transporter"/>
    <property type="match status" value="1"/>
</dbReference>
<keyword evidence="3 6" id="KW-0812">Transmembrane</keyword>
<dbReference type="InterPro" id="IPR011701">
    <property type="entry name" value="MFS"/>
</dbReference>
<dbReference type="GO" id="GO:0022857">
    <property type="term" value="F:transmembrane transporter activity"/>
    <property type="evidence" value="ECO:0007669"/>
    <property type="project" value="InterPro"/>
</dbReference>
<evidence type="ECO:0000313" key="8">
    <source>
        <dbReference type="EMBL" id="GLW90566.1"/>
    </source>
</evidence>
<feature type="transmembrane region" description="Helical" evidence="6">
    <location>
        <begin position="143"/>
        <end position="164"/>
    </location>
</feature>
<organism evidence="8 9">
    <name type="scientific">Actinokineospora globicatena</name>
    <dbReference type="NCBI Taxonomy" id="103729"/>
    <lineage>
        <taxon>Bacteria</taxon>
        <taxon>Bacillati</taxon>
        <taxon>Actinomycetota</taxon>
        <taxon>Actinomycetes</taxon>
        <taxon>Pseudonocardiales</taxon>
        <taxon>Pseudonocardiaceae</taxon>
        <taxon>Actinokineospora</taxon>
    </lineage>
</organism>
<sequence>MREVLAEREFRLLIVARLVSQLGNQAAMAVMAFAVLGIGGDAADIGLVLGAESFALALALVVGGVVGDRVSRRLVMVGADLVRCGSQGGCAALLITGQAQVWHLVVLQVISGIAAGVYLPAVTAIGAEASTPENRKDANAVRSLVIAVSTIAGPAIGGLLTVWVGPGPALAVDALSFLVSASLVLALRIGHAPAPTGRRVLAQARDGWREFTARRWLWSVTVLAAFCGMAVFAPVMVLGPVILGNPAAWVTVLTALGIGALVGGVALTRVRPRRYLRWVVSGALLLLPLPVLLALHAPLPALVVGAFVLGVEQSAHWTLWQTTLQHRVPSDMLARVSSYDWLGYYGFGPLGYLLAPAAAIRVGNTPTLIAGAAIVLTLAVTLLMAKEISR</sequence>
<evidence type="ECO:0000256" key="6">
    <source>
        <dbReference type="SAM" id="Phobius"/>
    </source>
</evidence>
<evidence type="ECO:0000256" key="3">
    <source>
        <dbReference type="ARBA" id="ARBA00022692"/>
    </source>
</evidence>
<feature type="transmembrane region" description="Helical" evidence="6">
    <location>
        <begin position="275"/>
        <end position="295"/>
    </location>
</feature>
<keyword evidence="9" id="KW-1185">Reference proteome</keyword>
<reference evidence="8" key="1">
    <citation type="submission" date="2023-02" db="EMBL/GenBank/DDBJ databases">
        <title>Actinokineospora globicatena NBRC 15670.</title>
        <authorList>
            <person name="Ichikawa N."/>
            <person name="Sato H."/>
            <person name="Tonouchi N."/>
        </authorList>
    </citation>
    <scope>NUCLEOTIDE SEQUENCE</scope>
    <source>
        <strain evidence="8">NBRC 15670</strain>
    </source>
</reference>
<evidence type="ECO:0000256" key="5">
    <source>
        <dbReference type="ARBA" id="ARBA00023136"/>
    </source>
</evidence>
<evidence type="ECO:0000256" key="1">
    <source>
        <dbReference type="ARBA" id="ARBA00004651"/>
    </source>
</evidence>
<dbReference type="CDD" id="cd06173">
    <property type="entry name" value="MFS_MefA_like"/>
    <property type="match status" value="1"/>
</dbReference>
<accession>A0A9W6QIA5</accession>
<dbReference type="InterPro" id="IPR020846">
    <property type="entry name" value="MFS_dom"/>
</dbReference>
<dbReference type="Proteomes" id="UP001165042">
    <property type="component" value="Unassembled WGS sequence"/>
</dbReference>
<name>A0A9W6QIA5_9PSEU</name>
<feature type="transmembrane region" description="Helical" evidence="6">
    <location>
        <begin position="301"/>
        <end position="320"/>
    </location>
</feature>
<protein>
    <submittedName>
        <fullName evidence="8">MFS transporter</fullName>
    </submittedName>
</protein>
<dbReference type="EMBL" id="BSSD01000001">
    <property type="protein sequence ID" value="GLW90566.1"/>
    <property type="molecule type" value="Genomic_DNA"/>
</dbReference>
<feature type="transmembrane region" description="Helical" evidence="6">
    <location>
        <begin position="170"/>
        <end position="189"/>
    </location>
</feature>
<gene>
    <name evidence="8" type="ORF">Aglo03_13820</name>
</gene>
<proteinExistence type="predicted"/>
<feature type="transmembrane region" description="Helical" evidence="6">
    <location>
        <begin position="74"/>
        <end position="95"/>
    </location>
</feature>
<evidence type="ECO:0000256" key="2">
    <source>
        <dbReference type="ARBA" id="ARBA00022475"/>
    </source>
</evidence>
<keyword evidence="5 6" id="KW-0472">Membrane</keyword>
<feature type="transmembrane region" description="Helical" evidence="6">
    <location>
        <begin position="45"/>
        <end position="67"/>
    </location>
</feature>
<feature type="transmembrane region" description="Helical" evidence="6">
    <location>
        <begin position="368"/>
        <end position="385"/>
    </location>
</feature>
<dbReference type="PANTHER" id="PTHR23513:SF11">
    <property type="entry name" value="STAPHYLOFERRIN A TRANSPORTER"/>
    <property type="match status" value="1"/>
</dbReference>
<feature type="transmembrane region" description="Helical" evidence="6">
    <location>
        <begin position="12"/>
        <end position="39"/>
    </location>
</feature>
<feature type="transmembrane region" description="Helical" evidence="6">
    <location>
        <begin position="216"/>
        <end position="242"/>
    </location>
</feature>
<keyword evidence="2" id="KW-1003">Cell membrane</keyword>
<comment type="subcellular location">
    <subcellularLocation>
        <location evidence="1">Cell membrane</location>
        <topology evidence="1">Multi-pass membrane protein</topology>
    </subcellularLocation>
</comment>
<evidence type="ECO:0000259" key="7">
    <source>
        <dbReference type="PROSITE" id="PS50850"/>
    </source>
</evidence>
<dbReference type="Pfam" id="PF07690">
    <property type="entry name" value="MFS_1"/>
    <property type="match status" value="1"/>
</dbReference>
<evidence type="ECO:0000313" key="9">
    <source>
        <dbReference type="Proteomes" id="UP001165042"/>
    </source>
</evidence>
<dbReference type="PROSITE" id="PS00217">
    <property type="entry name" value="SUGAR_TRANSPORT_2"/>
    <property type="match status" value="1"/>
</dbReference>
<feature type="transmembrane region" description="Helical" evidence="6">
    <location>
        <begin position="101"/>
        <end position="122"/>
    </location>
</feature>
<keyword evidence="4 6" id="KW-1133">Transmembrane helix</keyword>
<feature type="domain" description="Major facilitator superfamily (MFS) profile" evidence="7">
    <location>
        <begin position="1"/>
        <end position="389"/>
    </location>
</feature>